<accession>A0A1X6XAQ7</accession>
<dbReference type="PANTHER" id="PTHR30540">
    <property type="entry name" value="OSMOTIC STRESS POTASSIUM TRANSPORTER"/>
    <property type="match status" value="1"/>
</dbReference>
<dbReference type="GO" id="GO:0005886">
    <property type="term" value="C:plasma membrane"/>
    <property type="evidence" value="ECO:0007669"/>
    <property type="project" value="UniProtKB-SubCell"/>
</dbReference>
<keyword evidence="11 12" id="KW-0472">Membrane</keyword>
<evidence type="ECO:0000259" key="15">
    <source>
        <dbReference type="Pfam" id="PF22776"/>
    </source>
</evidence>
<evidence type="ECO:0000256" key="13">
    <source>
        <dbReference type="SAM" id="MobiDB-lite"/>
    </source>
</evidence>
<evidence type="ECO:0000256" key="6">
    <source>
        <dbReference type="ARBA" id="ARBA00022692"/>
    </source>
</evidence>
<proteinExistence type="inferred from homology"/>
<dbReference type="Pfam" id="PF22776">
    <property type="entry name" value="K_trans_C"/>
    <property type="match status" value="1"/>
</dbReference>
<evidence type="ECO:0000256" key="4">
    <source>
        <dbReference type="ARBA" id="ARBA00022475"/>
    </source>
</evidence>
<keyword evidence="10 12" id="KW-0406">Ion transport</keyword>
<evidence type="ECO:0000313" key="16">
    <source>
        <dbReference type="EMBL" id="SLM95627.1"/>
    </source>
</evidence>
<dbReference type="HAMAP" id="MF_01522">
    <property type="entry name" value="Kup"/>
    <property type="match status" value="1"/>
</dbReference>
<feature type="region of interest" description="Disordered" evidence="13">
    <location>
        <begin position="1"/>
        <end position="30"/>
    </location>
</feature>
<dbReference type="InterPro" id="IPR053951">
    <property type="entry name" value="K_trans_N"/>
</dbReference>
<comment type="subcellular location">
    <subcellularLocation>
        <location evidence="12">Cell membrane</location>
        <topology evidence="12">Multi-pass membrane protein</topology>
    </subcellularLocation>
    <subcellularLocation>
        <location evidence="1">Membrane</location>
        <topology evidence="1">Multi-pass membrane protein</topology>
    </subcellularLocation>
</comment>
<dbReference type="InterPro" id="IPR053952">
    <property type="entry name" value="K_trans_C"/>
</dbReference>
<dbReference type="GO" id="GO:0015293">
    <property type="term" value="F:symporter activity"/>
    <property type="evidence" value="ECO:0007669"/>
    <property type="project" value="UniProtKB-UniRule"/>
</dbReference>
<protein>
    <recommendedName>
        <fullName evidence="12">Probable potassium transport system protein Kup</fullName>
    </recommendedName>
</protein>
<keyword evidence="9 12" id="KW-1133">Transmembrane helix</keyword>
<feature type="transmembrane region" description="Helical" evidence="12">
    <location>
        <begin position="393"/>
        <end position="417"/>
    </location>
</feature>
<gene>
    <name evidence="12" type="primary">kup</name>
    <name evidence="16" type="ORF">FM110_13125</name>
</gene>
<feature type="transmembrane region" description="Helical" evidence="12">
    <location>
        <begin position="36"/>
        <end position="57"/>
    </location>
</feature>
<evidence type="ECO:0000256" key="2">
    <source>
        <dbReference type="ARBA" id="ARBA00007019"/>
    </source>
</evidence>
<feature type="domain" description="K+ potassium transporter C-terminal" evidence="15">
    <location>
        <begin position="504"/>
        <end position="657"/>
    </location>
</feature>
<keyword evidence="4 12" id="KW-1003">Cell membrane</keyword>
<evidence type="ECO:0000256" key="10">
    <source>
        <dbReference type="ARBA" id="ARBA00023065"/>
    </source>
</evidence>
<comment type="catalytic activity">
    <reaction evidence="12">
        <text>K(+)(in) + H(+)(in) = K(+)(out) + H(+)(out)</text>
        <dbReference type="Rhea" id="RHEA:28490"/>
        <dbReference type="ChEBI" id="CHEBI:15378"/>
        <dbReference type="ChEBI" id="CHEBI:29103"/>
    </reaction>
</comment>
<feature type="transmembrane region" description="Helical" evidence="12">
    <location>
        <begin position="274"/>
        <end position="297"/>
    </location>
</feature>
<dbReference type="AlphaFoldDB" id="A0A1X6XAQ7"/>
<dbReference type="PANTHER" id="PTHR30540:SF79">
    <property type="entry name" value="LOW AFFINITY POTASSIUM TRANSPORT SYSTEM PROTEIN KUP"/>
    <property type="match status" value="1"/>
</dbReference>
<feature type="transmembrane region" description="Helical" evidence="12">
    <location>
        <begin position="367"/>
        <end position="387"/>
    </location>
</feature>
<dbReference type="InterPro" id="IPR023051">
    <property type="entry name" value="Kup"/>
</dbReference>
<keyword evidence="5 12" id="KW-0633">Potassium transport</keyword>
<dbReference type="Pfam" id="PF02705">
    <property type="entry name" value="K_trans"/>
    <property type="match status" value="1"/>
</dbReference>
<keyword evidence="17" id="KW-1185">Reference proteome</keyword>
<keyword evidence="7 12" id="KW-0769">Symport</keyword>
<keyword evidence="3 12" id="KW-0813">Transport</keyword>
<evidence type="ECO:0000256" key="9">
    <source>
        <dbReference type="ARBA" id="ARBA00022989"/>
    </source>
</evidence>
<evidence type="ECO:0000256" key="3">
    <source>
        <dbReference type="ARBA" id="ARBA00022448"/>
    </source>
</evidence>
<evidence type="ECO:0000256" key="1">
    <source>
        <dbReference type="ARBA" id="ARBA00004141"/>
    </source>
</evidence>
<feature type="transmembrane region" description="Helical" evidence="12">
    <location>
        <begin position="169"/>
        <end position="187"/>
    </location>
</feature>
<evidence type="ECO:0000256" key="8">
    <source>
        <dbReference type="ARBA" id="ARBA00022958"/>
    </source>
</evidence>
<feature type="transmembrane region" description="Helical" evidence="12">
    <location>
        <begin position="240"/>
        <end position="262"/>
    </location>
</feature>
<evidence type="ECO:0000256" key="5">
    <source>
        <dbReference type="ARBA" id="ARBA00022538"/>
    </source>
</evidence>
<feature type="transmembrane region" description="Helical" evidence="12">
    <location>
        <begin position="77"/>
        <end position="101"/>
    </location>
</feature>
<dbReference type="InterPro" id="IPR003855">
    <property type="entry name" value="K+_transporter"/>
</dbReference>
<evidence type="ECO:0000256" key="11">
    <source>
        <dbReference type="ARBA" id="ARBA00023136"/>
    </source>
</evidence>
<feature type="transmembrane region" description="Helical" evidence="12">
    <location>
        <begin position="317"/>
        <end position="341"/>
    </location>
</feature>
<evidence type="ECO:0000259" key="14">
    <source>
        <dbReference type="Pfam" id="PF02705"/>
    </source>
</evidence>
<evidence type="ECO:0000256" key="7">
    <source>
        <dbReference type="ARBA" id="ARBA00022847"/>
    </source>
</evidence>
<reference evidence="16 17" key="1">
    <citation type="submission" date="2017-02" db="EMBL/GenBank/DDBJ databases">
        <authorList>
            <person name="Peterson S.W."/>
        </authorList>
    </citation>
    <scope>NUCLEOTIDE SEQUENCE [LARGE SCALE GENOMIC DNA]</scope>
    <source>
        <strain evidence="16 17">CIP104813</strain>
    </source>
</reference>
<organism evidence="16 17">
    <name type="scientific">Brachybacterium nesterenkovii</name>
    <dbReference type="NCBI Taxonomy" id="47847"/>
    <lineage>
        <taxon>Bacteria</taxon>
        <taxon>Bacillati</taxon>
        <taxon>Actinomycetota</taxon>
        <taxon>Actinomycetes</taxon>
        <taxon>Micrococcales</taxon>
        <taxon>Dermabacteraceae</taxon>
        <taxon>Brachybacterium</taxon>
    </lineage>
</organism>
<comment type="function">
    <text evidence="12">Transport of potassium into the cell. Likely operates as a K(+):H(+) symporter.</text>
</comment>
<feature type="transmembrane region" description="Helical" evidence="12">
    <location>
        <begin position="199"/>
        <end position="220"/>
    </location>
</feature>
<evidence type="ECO:0000256" key="12">
    <source>
        <dbReference type="HAMAP-Rule" id="MF_01522"/>
    </source>
</evidence>
<feature type="transmembrane region" description="Helical" evidence="12">
    <location>
        <begin position="424"/>
        <end position="447"/>
    </location>
</feature>
<feature type="transmembrane region" description="Helical" evidence="12">
    <location>
        <begin position="129"/>
        <end position="149"/>
    </location>
</feature>
<comment type="similarity">
    <text evidence="2 12">Belongs to the HAK/KUP transporter (TC 2.A.72) family.</text>
</comment>
<keyword evidence="8 12" id="KW-0630">Potassium</keyword>
<feature type="transmembrane region" description="Helical" evidence="12">
    <location>
        <begin position="453"/>
        <end position="470"/>
    </location>
</feature>
<evidence type="ECO:0000313" key="17">
    <source>
        <dbReference type="Proteomes" id="UP000195981"/>
    </source>
</evidence>
<dbReference type="Proteomes" id="UP000195981">
    <property type="component" value="Unassembled WGS sequence"/>
</dbReference>
<dbReference type="EMBL" id="FWFG01000113">
    <property type="protein sequence ID" value="SLM95627.1"/>
    <property type="molecule type" value="Genomic_DNA"/>
</dbReference>
<name>A0A1X6XAQ7_9MICO</name>
<keyword evidence="6 12" id="KW-0812">Transmembrane</keyword>
<dbReference type="GO" id="GO:0015079">
    <property type="term" value="F:potassium ion transmembrane transporter activity"/>
    <property type="evidence" value="ECO:0007669"/>
    <property type="project" value="UniProtKB-UniRule"/>
</dbReference>
<feature type="domain" description="K+ potassium transporter integral membrane" evidence="14">
    <location>
        <begin position="39"/>
        <end position="493"/>
    </location>
</feature>
<sequence>MPRDLPPLEVGPDTVTNTHGKPVLGPDGKPRHREPVLALMLAAIGVVFGDIGTSPLYSLQTVFSVHHNAVAPTEQDVLGVISMVLWCLMAIVSFTYVGIILRADNQGEGGILSLATLMRRKLGLGSKQAAVGLFLAILGASLFYGDSLITPAISVLSAFEGLETVNSDLGTYVVPAAVTVLTLLFLAQRWGTGVIGKAFGPIMVAWFLVIAALGLPQLIANPSILRAVSPTYALSFALDRPLVAFIAMGAVVLAVTGAEALYADMGHFGRRPIALAWFCLILPALMVNYFGQGAMILRDPGTIDNPFFHLAPDWARIPLVVLATCATVIASQAVISGAFSVSRQATRLSILPRLRVMQTSKEHGGQIYVPVVNMILFLGVLTLVLTFRDSQHLASAYGLSVTATLLLELSLFLLLAYRVWNWPLWRVVAMAAIVGGIEAALFSANLVKILSGGWLPLVIAAAALTIMLTWKRGSKIMFGRRAEMEGPIEDFVAEVQAMDLPRVPGLAVYPHGDPRTTPLALRRNVEFNRILHEHVVIVTIKNIGVPHVRHDARITVSELGDSDDGIVHVLCRVGFNDSQDVPKAVRLAVGRSPELDIDPDEAFYMLSVFRIEPGDDHCMPAWQKVLFRFLEKFSANRTQVLHLPLARTTVMGAEAEL</sequence>